<dbReference type="OrthoDB" id="9785695at2"/>
<evidence type="ECO:0000256" key="4">
    <source>
        <dbReference type="ARBA" id="ARBA00013085"/>
    </source>
</evidence>
<dbReference type="GO" id="GO:0008934">
    <property type="term" value="F:inositol monophosphate 1-phosphatase activity"/>
    <property type="evidence" value="ECO:0007669"/>
    <property type="project" value="TreeGrafter"/>
</dbReference>
<gene>
    <name evidence="13" type="ORF">SAMN05216221_2423</name>
</gene>
<protein>
    <recommendedName>
        <fullName evidence="4 11">Histidinol-phosphatase</fullName>
        <ecNumber evidence="4 11">3.1.3.15</ecNumber>
    </recommendedName>
</protein>
<evidence type="ECO:0000256" key="5">
    <source>
        <dbReference type="ARBA" id="ARBA00022605"/>
    </source>
</evidence>
<feature type="binding site" evidence="12">
    <location>
        <position position="92"/>
    </location>
    <ligand>
        <name>Mg(2+)</name>
        <dbReference type="ChEBI" id="CHEBI:18420"/>
        <label>1</label>
        <note>catalytic</note>
    </ligand>
</feature>
<evidence type="ECO:0000313" key="13">
    <source>
        <dbReference type="EMBL" id="SDS70503.1"/>
    </source>
</evidence>
<dbReference type="AlphaFoldDB" id="A0A1H1UDH5"/>
<dbReference type="PANTHER" id="PTHR20854:SF4">
    <property type="entry name" value="INOSITOL-1-MONOPHOSPHATASE-RELATED"/>
    <property type="match status" value="1"/>
</dbReference>
<sequence>MSLSAEQLAEYQAFAEQLADAAAAAIQPYFRAPLAVEDKGGRLYDPVTAADKAAERAMRELIRARYPEHGILGEEEEATAGSSALTWVLDPIDGTRAFITGLPLWGTLIALNDGQRPLLGVMNQPFTGERYVGTPAGAWRNGDALQTRACASLASARLMCTTPDMFDTPARRQAFDAVAAQAQLLRFGGDCYAYCMLASGFVDAIVEASLQPYDIQALMPIVEGAGGVVTAWDGGSAQNGGAVIACGDPQLHAQLIELLRHAA</sequence>
<dbReference type="GO" id="GO:0004401">
    <property type="term" value="F:histidinol-phosphatase activity"/>
    <property type="evidence" value="ECO:0007669"/>
    <property type="project" value="UniProtKB-UniRule"/>
</dbReference>
<dbReference type="RefSeq" id="WP_090349178.1">
    <property type="nucleotide sequence ID" value="NZ_LT629751.1"/>
</dbReference>
<keyword evidence="9" id="KW-0368">Histidine biosynthesis</keyword>
<evidence type="ECO:0000256" key="12">
    <source>
        <dbReference type="PIRSR" id="PIRSR600760-2"/>
    </source>
</evidence>
<evidence type="ECO:0000313" key="14">
    <source>
        <dbReference type="Proteomes" id="UP000243359"/>
    </source>
</evidence>
<dbReference type="CDD" id="cd01641">
    <property type="entry name" value="Bacterial_IMPase_like_1"/>
    <property type="match status" value="1"/>
</dbReference>
<dbReference type="UniPathway" id="UPA00031">
    <property type="reaction ID" value="UER00013"/>
</dbReference>
<evidence type="ECO:0000256" key="1">
    <source>
        <dbReference type="ARBA" id="ARBA00001946"/>
    </source>
</evidence>
<dbReference type="STRING" id="1392877.SAMN05216221_2423"/>
<proteinExistence type="inferred from homology"/>
<feature type="binding site" evidence="12">
    <location>
        <position position="214"/>
    </location>
    <ligand>
        <name>Mg(2+)</name>
        <dbReference type="ChEBI" id="CHEBI:18420"/>
        <label>1</label>
        <note>catalytic</note>
    </ligand>
</feature>
<comment type="catalytic activity">
    <reaction evidence="10">
        <text>L-histidinol phosphate + H2O = L-histidinol + phosphate</text>
        <dbReference type="Rhea" id="RHEA:14465"/>
        <dbReference type="ChEBI" id="CHEBI:15377"/>
        <dbReference type="ChEBI" id="CHEBI:43474"/>
        <dbReference type="ChEBI" id="CHEBI:57699"/>
        <dbReference type="ChEBI" id="CHEBI:57980"/>
        <dbReference type="EC" id="3.1.3.15"/>
    </reaction>
</comment>
<dbReference type="PRINTS" id="PR00377">
    <property type="entry name" value="IMPHPHTASES"/>
</dbReference>
<keyword evidence="6 12" id="KW-0479">Metal-binding</keyword>
<comment type="similarity">
    <text evidence="3">Belongs to the inositol monophosphatase superfamily.</text>
</comment>
<dbReference type="NCBIfam" id="TIGR02067">
    <property type="entry name" value="his_9_HisN"/>
    <property type="match status" value="1"/>
</dbReference>
<keyword evidence="5" id="KW-0028">Amino-acid biosynthesis</keyword>
<feature type="binding site" evidence="12">
    <location>
        <position position="93"/>
    </location>
    <ligand>
        <name>Mg(2+)</name>
        <dbReference type="ChEBI" id="CHEBI:18420"/>
        <label>2</label>
    </ligand>
</feature>
<dbReference type="Gene3D" id="3.40.190.80">
    <property type="match status" value="1"/>
</dbReference>
<evidence type="ECO:0000256" key="9">
    <source>
        <dbReference type="ARBA" id="ARBA00023102"/>
    </source>
</evidence>
<dbReference type="InterPro" id="IPR011809">
    <property type="entry name" value="His_9_proposed"/>
</dbReference>
<dbReference type="GO" id="GO:0000105">
    <property type="term" value="P:L-histidine biosynthetic process"/>
    <property type="evidence" value="ECO:0007669"/>
    <property type="project" value="UniProtKB-UniRule"/>
</dbReference>
<name>A0A1H1UDH5_9PSED</name>
<feature type="binding site" evidence="12">
    <location>
        <position position="90"/>
    </location>
    <ligand>
        <name>Mg(2+)</name>
        <dbReference type="ChEBI" id="CHEBI:18420"/>
        <label>2</label>
    </ligand>
</feature>
<evidence type="ECO:0000256" key="7">
    <source>
        <dbReference type="ARBA" id="ARBA00022801"/>
    </source>
</evidence>
<dbReference type="InterPro" id="IPR020583">
    <property type="entry name" value="Inositol_monoP_metal-BS"/>
</dbReference>
<comment type="cofactor">
    <cofactor evidence="1 12">
        <name>Mg(2+)</name>
        <dbReference type="ChEBI" id="CHEBI:18420"/>
    </cofactor>
</comment>
<feature type="binding site" evidence="12">
    <location>
        <position position="74"/>
    </location>
    <ligand>
        <name>Mg(2+)</name>
        <dbReference type="ChEBI" id="CHEBI:18420"/>
        <label>1</label>
        <note>catalytic</note>
    </ligand>
</feature>
<dbReference type="EC" id="3.1.3.15" evidence="4 11"/>
<evidence type="ECO:0000256" key="11">
    <source>
        <dbReference type="NCBIfam" id="TIGR02067"/>
    </source>
</evidence>
<evidence type="ECO:0000256" key="10">
    <source>
        <dbReference type="ARBA" id="ARBA00049158"/>
    </source>
</evidence>
<keyword evidence="8 12" id="KW-0460">Magnesium</keyword>
<dbReference type="SUPFAM" id="SSF56655">
    <property type="entry name" value="Carbohydrate phosphatase"/>
    <property type="match status" value="1"/>
</dbReference>
<accession>A0A1H1UDH5</accession>
<dbReference type="Pfam" id="PF00459">
    <property type="entry name" value="Inositol_P"/>
    <property type="match status" value="1"/>
</dbReference>
<dbReference type="PANTHER" id="PTHR20854">
    <property type="entry name" value="INOSITOL MONOPHOSPHATASE"/>
    <property type="match status" value="1"/>
</dbReference>
<comment type="pathway">
    <text evidence="2">Amino-acid biosynthesis; L-histidine biosynthesis; L-histidine from 5-phospho-alpha-D-ribose 1-diphosphate: step 8/9.</text>
</comment>
<dbReference type="FunFam" id="3.30.540.10:FF:000030">
    <property type="entry name" value="Inositol monophosphatase"/>
    <property type="match status" value="1"/>
</dbReference>
<dbReference type="GO" id="GO:0046872">
    <property type="term" value="F:metal ion binding"/>
    <property type="evidence" value="ECO:0007669"/>
    <property type="project" value="UniProtKB-KW"/>
</dbReference>
<dbReference type="Proteomes" id="UP000243359">
    <property type="component" value="Chromosome I"/>
</dbReference>
<dbReference type="Gene3D" id="3.30.540.10">
    <property type="entry name" value="Fructose-1,6-Bisphosphatase, subunit A, domain 1"/>
    <property type="match status" value="1"/>
</dbReference>
<evidence type="ECO:0000256" key="2">
    <source>
        <dbReference type="ARBA" id="ARBA00004970"/>
    </source>
</evidence>
<evidence type="ECO:0000256" key="6">
    <source>
        <dbReference type="ARBA" id="ARBA00022723"/>
    </source>
</evidence>
<evidence type="ECO:0000256" key="8">
    <source>
        <dbReference type="ARBA" id="ARBA00022842"/>
    </source>
</evidence>
<keyword evidence="14" id="KW-1185">Reference proteome</keyword>
<dbReference type="InterPro" id="IPR000760">
    <property type="entry name" value="Inositol_monophosphatase-like"/>
</dbReference>
<dbReference type="GO" id="GO:0006020">
    <property type="term" value="P:inositol metabolic process"/>
    <property type="evidence" value="ECO:0007669"/>
    <property type="project" value="TreeGrafter"/>
</dbReference>
<keyword evidence="7" id="KW-0378">Hydrolase</keyword>
<dbReference type="PROSITE" id="PS00629">
    <property type="entry name" value="IMP_1"/>
    <property type="match status" value="1"/>
</dbReference>
<organism evidence="13 14">
    <name type="scientific">Pseudomonas oryzae</name>
    <dbReference type="NCBI Taxonomy" id="1392877"/>
    <lineage>
        <taxon>Bacteria</taxon>
        <taxon>Pseudomonadati</taxon>
        <taxon>Pseudomonadota</taxon>
        <taxon>Gammaproteobacteria</taxon>
        <taxon>Pseudomonadales</taxon>
        <taxon>Pseudomonadaceae</taxon>
        <taxon>Pseudomonas</taxon>
    </lineage>
</organism>
<dbReference type="EMBL" id="LT629751">
    <property type="protein sequence ID" value="SDS70503.1"/>
    <property type="molecule type" value="Genomic_DNA"/>
</dbReference>
<reference evidence="14" key="1">
    <citation type="submission" date="2016-10" db="EMBL/GenBank/DDBJ databases">
        <authorList>
            <person name="Varghese N."/>
            <person name="Submissions S."/>
        </authorList>
    </citation>
    <scope>NUCLEOTIDE SEQUENCE [LARGE SCALE GENOMIC DNA]</scope>
    <source>
        <strain evidence="14">KCTC 32247</strain>
    </source>
</reference>
<evidence type="ECO:0000256" key="3">
    <source>
        <dbReference type="ARBA" id="ARBA00009759"/>
    </source>
</evidence>
<dbReference type="GO" id="GO:0007165">
    <property type="term" value="P:signal transduction"/>
    <property type="evidence" value="ECO:0007669"/>
    <property type="project" value="TreeGrafter"/>
</dbReference>